<dbReference type="SMART" id="SM00406">
    <property type="entry name" value="IGv"/>
    <property type="match status" value="3"/>
</dbReference>
<reference evidence="6 7" key="2">
    <citation type="submission" date="2019-04" db="EMBL/GenBank/DDBJ databases">
        <title>The genome sequence of big-headed turtle.</title>
        <authorList>
            <person name="Gong S."/>
        </authorList>
    </citation>
    <scope>NUCLEOTIDE SEQUENCE [LARGE SCALE GENOMIC DNA]</scope>
    <source>
        <strain evidence="6">DO16091913</strain>
        <tissue evidence="6">Muscle</tissue>
    </source>
</reference>
<dbReference type="PANTHER" id="PTHR23266">
    <property type="entry name" value="IMMUNOGLOBULIN HEAVY CHAIN"/>
    <property type="match status" value="1"/>
</dbReference>
<dbReference type="SMART" id="SM00409">
    <property type="entry name" value="IG"/>
    <property type="match status" value="3"/>
</dbReference>
<dbReference type="SUPFAM" id="SSF48726">
    <property type="entry name" value="Immunoglobulin"/>
    <property type="match status" value="3"/>
</dbReference>
<feature type="domain" description="Ig-like" evidence="5">
    <location>
        <begin position="13"/>
        <end position="115"/>
    </location>
</feature>
<feature type="chain" id="PRO_5020038369" evidence="4">
    <location>
        <begin position="18"/>
        <end position="376"/>
    </location>
</feature>
<organism evidence="6 7">
    <name type="scientific">Platysternon megacephalum</name>
    <name type="common">big-headed turtle</name>
    <dbReference type="NCBI Taxonomy" id="55544"/>
    <lineage>
        <taxon>Eukaryota</taxon>
        <taxon>Metazoa</taxon>
        <taxon>Chordata</taxon>
        <taxon>Craniata</taxon>
        <taxon>Vertebrata</taxon>
        <taxon>Euteleostomi</taxon>
        <taxon>Archelosauria</taxon>
        <taxon>Testudinata</taxon>
        <taxon>Testudines</taxon>
        <taxon>Cryptodira</taxon>
        <taxon>Durocryptodira</taxon>
        <taxon>Testudinoidea</taxon>
        <taxon>Platysternidae</taxon>
        <taxon>Platysternon</taxon>
    </lineage>
</organism>
<dbReference type="InterPro" id="IPR013783">
    <property type="entry name" value="Ig-like_fold"/>
</dbReference>
<dbReference type="GO" id="GO:0005576">
    <property type="term" value="C:extracellular region"/>
    <property type="evidence" value="ECO:0007669"/>
    <property type="project" value="UniProtKB-ARBA"/>
</dbReference>
<keyword evidence="3" id="KW-1280">Immunoglobulin</keyword>
<feature type="domain" description="Ig-like" evidence="5">
    <location>
        <begin position="283"/>
        <end position="376"/>
    </location>
</feature>
<reference evidence="6 7" key="1">
    <citation type="submission" date="2019-04" db="EMBL/GenBank/DDBJ databases">
        <title>Draft genome of the big-headed turtle Platysternon megacephalum.</title>
        <authorList>
            <person name="Gong S."/>
        </authorList>
    </citation>
    <scope>NUCLEOTIDE SEQUENCE [LARGE SCALE GENOMIC DNA]</scope>
    <source>
        <strain evidence="6">DO16091913</strain>
        <tissue evidence="6">Muscle</tissue>
    </source>
</reference>
<dbReference type="Gene3D" id="2.60.40.10">
    <property type="entry name" value="Immunoglobulins"/>
    <property type="match status" value="3"/>
</dbReference>
<dbReference type="Pfam" id="PF07686">
    <property type="entry name" value="V-set"/>
    <property type="match status" value="3"/>
</dbReference>
<sequence length="376" mass="41491">MMKCVFLALALAPCALSQLQLVASGPGLGKVSEPLTLTCAVSGFSINTQYYYWDWLRQPPGEGLESMGYIHAYNGDTRYASSLQGWITISADAAKNQFSLTLRSLTSADTATYYCARRDTVTQRQGDWDKKGASHTLRLPEKRHLTFVLWSAPFCGHCAQSQVQLVESGGGMKMAGDSINISCKASGFSFSDYWMHWYRQAPGKGPEWVSGISYEAGTDKRYAESVKGRFTISTDNPNNLLYLQMTGLRPEDTAVYPCQADTQRLFPSAAAGSVAGNSLTQIPASLSATEGQRVEIRCQYSTSYTSYALDWYQELPGKQPLFLLRRYSGGSERKSDSLARRFSSQLDTGAKSFKLTMDGAQRADSAEYFCALWDPP</sequence>
<dbReference type="InterPro" id="IPR050199">
    <property type="entry name" value="IgHV"/>
</dbReference>
<dbReference type="STRING" id="55544.A0A4D9DU96"/>
<evidence type="ECO:0000256" key="2">
    <source>
        <dbReference type="ARBA" id="ARBA00023130"/>
    </source>
</evidence>
<evidence type="ECO:0000256" key="1">
    <source>
        <dbReference type="ARBA" id="ARBA00022859"/>
    </source>
</evidence>
<evidence type="ECO:0000313" key="7">
    <source>
        <dbReference type="Proteomes" id="UP000297703"/>
    </source>
</evidence>
<name>A0A4D9DU96_9SAUR</name>
<dbReference type="EMBL" id="QXTE01000368">
    <property type="protein sequence ID" value="TFJ98769.1"/>
    <property type="molecule type" value="Genomic_DNA"/>
</dbReference>
<keyword evidence="2" id="KW-1064">Adaptive immunity</keyword>
<dbReference type="GO" id="GO:0019814">
    <property type="term" value="C:immunoglobulin complex"/>
    <property type="evidence" value="ECO:0007669"/>
    <property type="project" value="UniProtKB-KW"/>
</dbReference>
<dbReference type="GO" id="GO:0002250">
    <property type="term" value="P:adaptive immune response"/>
    <property type="evidence" value="ECO:0007669"/>
    <property type="project" value="UniProtKB-KW"/>
</dbReference>
<proteinExistence type="predicted"/>
<dbReference type="AlphaFoldDB" id="A0A4D9DU96"/>
<keyword evidence="4" id="KW-0732">Signal</keyword>
<keyword evidence="7" id="KW-1185">Reference proteome</keyword>
<evidence type="ECO:0000313" key="6">
    <source>
        <dbReference type="EMBL" id="TFJ98769.1"/>
    </source>
</evidence>
<evidence type="ECO:0000259" key="5">
    <source>
        <dbReference type="PROSITE" id="PS50835"/>
    </source>
</evidence>
<keyword evidence="1" id="KW-0391">Immunity</keyword>
<dbReference type="PROSITE" id="PS50835">
    <property type="entry name" value="IG_LIKE"/>
    <property type="match status" value="3"/>
</dbReference>
<keyword evidence="6" id="KW-0449">Lipoprotein</keyword>
<gene>
    <name evidence="6" type="ORF">DR999_PMT19270</name>
</gene>
<dbReference type="OrthoDB" id="8865476at2759"/>
<dbReference type="InterPro" id="IPR003599">
    <property type="entry name" value="Ig_sub"/>
</dbReference>
<dbReference type="InterPro" id="IPR013106">
    <property type="entry name" value="Ig_V-set"/>
</dbReference>
<dbReference type="Proteomes" id="UP000297703">
    <property type="component" value="Unassembled WGS sequence"/>
</dbReference>
<dbReference type="InterPro" id="IPR007110">
    <property type="entry name" value="Ig-like_dom"/>
</dbReference>
<dbReference type="InterPro" id="IPR036179">
    <property type="entry name" value="Ig-like_dom_sf"/>
</dbReference>
<feature type="domain" description="Ig-like" evidence="5">
    <location>
        <begin position="176"/>
        <end position="280"/>
    </location>
</feature>
<feature type="signal peptide" evidence="4">
    <location>
        <begin position="1"/>
        <end position="17"/>
    </location>
</feature>
<evidence type="ECO:0000256" key="3">
    <source>
        <dbReference type="ARBA" id="ARBA00043265"/>
    </source>
</evidence>
<protein>
    <submittedName>
        <fullName evidence="6">Apolipoprotein C-I</fullName>
    </submittedName>
</protein>
<evidence type="ECO:0000256" key="4">
    <source>
        <dbReference type="SAM" id="SignalP"/>
    </source>
</evidence>
<accession>A0A4D9DU96</accession>
<comment type="caution">
    <text evidence="6">The sequence shown here is derived from an EMBL/GenBank/DDBJ whole genome shotgun (WGS) entry which is preliminary data.</text>
</comment>